<keyword evidence="1" id="KW-0645">Protease</keyword>
<gene>
    <name evidence="7" type="ORF">LSINAPIS_LOCUS2719</name>
</gene>
<organism evidence="7 8">
    <name type="scientific">Leptidea sinapis</name>
    <dbReference type="NCBI Taxonomy" id="189913"/>
    <lineage>
        <taxon>Eukaryota</taxon>
        <taxon>Metazoa</taxon>
        <taxon>Ecdysozoa</taxon>
        <taxon>Arthropoda</taxon>
        <taxon>Hexapoda</taxon>
        <taxon>Insecta</taxon>
        <taxon>Pterygota</taxon>
        <taxon>Neoptera</taxon>
        <taxon>Endopterygota</taxon>
        <taxon>Lepidoptera</taxon>
        <taxon>Glossata</taxon>
        <taxon>Ditrysia</taxon>
        <taxon>Papilionoidea</taxon>
        <taxon>Pieridae</taxon>
        <taxon>Dismorphiinae</taxon>
        <taxon>Leptidea</taxon>
    </lineage>
</organism>
<dbReference type="InterPro" id="IPR009003">
    <property type="entry name" value="Peptidase_S1_PA"/>
</dbReference>
<proteinExistence type="predicted"/>
<keyword evidence="3" id="KW-0720">Serine protease</keyword>
<evidence type="ECO:0000256" key="3">
    <source>
        <dbReference type="ARBA" id="ARBA00022825"/>
    </source>
</evidence>
<protein>
    <recommendedName>
        <fullName evidence="6">Peptidase S1 domain-containing protein</fullName>
    </recommendedName>
</protein>
<dbReference type="Pfam" id="PF00089">
    <property type="entry name" value="Trypsin"/>
    <property type="match status" value="1"/>
</dbReference>
<feature type="signal peptide" evidence="5">
    <location>
        <begin position="1"/>
        <end position="15"/>
    </location>
</feature>
<dbReference type="EMBL" id="FZQP02000593">
    <property type="protein sequence ID" value="VVC89651.1"/>
    <property type="molecule type" value="Genomic_DNA"/>
</dbReference>
<dbReference type="InterPro" id="IPR001254">
    <property type="entry name" value="Trypsin_dom"/>
</dbReference>
<name>A0A5E4PUG6_9NEOP</name>
<dbReference type="Gene3D" id="2.40.10.10">
    <property type="entry name" value="Trypsin-like serine proteases"/>
    <property type="match status" value="2"/>
</dbReference>
<keyword evidence="5" id="KW-0732">Signal</keyword>
<evidence type="ECO:0000256" key="1">
    <source>
        <dbReference type="ARBA" id="ARBA00022670"/>
    </source>
</evidence>
<dbReference type="GO" id="GO:0004252">
    <property type="term" value="F:serine-type endopeptidase activity"/>
    <property type="evidence" value="ECO:0007669"/>
    <property type="project" value="InterPro"/>
</dbReference>
<dbReference type="SUPFAM" id="SSF50494">
    <property type="entry name" value="Trypsin-like serine proteases"/>
    <property type="match status" value="1"/>
</dbReference>
<dbReference type="AlphaFoldDB" id="A0A5E4PUG6"/>
<evidence type="ECO:0000256" key="2">
    <source>
        <dbReference type="ARBA" id="ARBA00022801"/>
    </source>
</evidence>
<dbReference type="Proteomes" id="UP000324832">
    <property type="component" value="Unassembled WGS sequence"/>
</dbReference>
<evidence type="ECO:0000256" key="5">
    <source>
        <dbReference type="SAM" id="SignalP"/>
    </source>
</evidence>
<evidence type="ECO:0000313" key="7">
    <source>
        <dbReference type="EMBL" id="VVC89651.1"/>
    </source>
</evidence>
<accession>A0A5E4PUG6</accession>
<dbReference type="InterPro" id="IPR043504">
    <property type="entry name" value="Peptidase_S1_PA_chymotrypsin"/>
</dbReference>
<reference evidence="7 8" key="1">
    <citation type="submission" date="2017-07" db="EMBL/GenBank/DDBJ databases">
        <authorList>
            <person name="Talla V."/>
            <person name="Backstrom N."/>
        </authorList>
    </citation>
    <scope>NUCLEOTIDE SEQUENCE [LARGE SCALE GENOMIC DNA]</scope>
</reference>
<dbReference type="PANTHER" id="PTHR24276">
    <property type="entry name" value="POLYSERASE-RELATED"/>
    <property type="match status" value="1"/>
</dbReference>
<feature type="domain" description="Peptidase S1" evidence="6">
    <location>
        <begin position="86"/>
        <end position="157"/>
    </location>
</feature>
<keyword evidence="4" id="KW-1015">Disulfide bond</keyword>
<evidence type="ECO:0000256" key="4">
    <source>
        <dbReference type="ARBA" id="ARBA00023157"/>
    </source>
</evidence>
<dbReference type="PANTHER" id="PTHR24276:SF98">
    <property type="entry name" value="FI18310P1-RELATED"/>
    <property type="match status" value="1"/>
</dbReference>
<keyword evidence="8" id="KW-1185">Reference proteome</keyword>
<dbReference type="InterPro" id="IPR050430">
    <property type="entry name" value="Peptidase_S1"/>
</dbReference>
<dbReference type="GO" id="GO:0006508">
    <property type="term" value="P:proteolysis"/>
    <property type="evidence" value="ECO:0007669"/>
    <property type="project" value="UniProtKB-KW"/>
</dbReference>
<evidence type="ECO:0000259" key="6">
    <source>
        <dbReference type="Pfam" id="PF00089"/>
    </source>
</evidence>
<keyword evidence="2" id="KW-0378">Hydrolase</keyword>
<sequence length="252" mass="28352">MRFLIVTVLIALVAALEYDDKIKDYDSENSSVDSVSNEVFKNSSREKPPRIASIEVDSQERMTSVREQLAINETTVRPKMIVWDYSFSVSIQKRNSHYATGALVSDRWIITAAADFYNVRESIKLFRARFGTVNCKKGGVLRALKGIEVHPLTKQNNMRVSAQKTIPWEKCNQLLQSSNYTLDHSSSCLEPIVTHHSTCMPDVGAPVTADEELWGITSGWTLPDCDAKNSPTLFTKLAARDVQAWLTTFFNV</sequence>
<evidence type="ECO:0000313" key="8">
    <source>
        <dbReference type="Proteomes" id="UP000324832"/>
    </source>
</evidence>
<feature type="chain" id="PRO_5022662037" description="Peptidase S1 domain-containing protein" evidence="5">
    <location>
        <begin position="16"/>
        <end position="252"/>
    </location>
</feature>